<evidence type="ECO:0000313" key="2">
    <source>
        <dbReference type="Proteomes" id="UP000055611"/>
    </source>
</evidence>
<proteinExistence type="predicted"/>
<sequence>MLKDLSSLYFPSIRKREKIAIFGEVAYFSKSIGHLDKLRILIGEFSRFRSVKKRMEPKQHIRFPHPFLLRYFEDNVVEIHNRNLVYLISCCACCCFQYFFNLGFH</sequence>
<name>A0ABM5YYM6_9BACT</name>
<evidence type="ECO:0000313" key="1">
    <source>
        <dbReference type="EMBL" id="AMK12694.1"/>
    </source>
</evidence>
<protein>
    <submittedName>
        <fullName evidence="1">Uncharacterized protein</fullName>
    </submittedName>
</protein>
<dbReference type="EMBL" id="CP014206">
    <property type="protein sequence ID" value="AMK12694.1"/>
    <property type="molecule type" value="Genomic_DNA"/>
</dbReference>
<keyword evidence="2" id="KW-1185">Reference proteome</keyword>
<accession>A0ABM5YYM6</accession>
<organism evidence="1 2">
    <name type="scientific">Pseudodesulfovibrio indicus</name>
    <dbReference type="NCBI Taxonomy" id="1716143"/>
    <lineage>
        <taxon>Bacteria</taxon>
        <taxon>Pseudomonadati</taxon>
        <taxon>Thermodesulfobacteriota</taxon>
        <taxon>Desulfovibrionia</taxon>
        <taxon>Desulfovibrionales</taxon>
        <taxon>Desulfovibrionaceae</taxon>
    </lineage>
</organism>
<reference evidence="1 2" key="1">
    <citation type="journal article" date="2016" name="Front. Microbiol.">
        <title>Genome Sequence of the Piezophilic, Mesophilic Sulfate-Reducing Bacterium Desulfovibrio indicus J2T.</title>
        <authorList>
            <person name="Cao J."/>
            <person name="Maignien L."/>
            <person name="Shao Z."/>
            <person name="Alain K."/>
            <person name="Jebbar M."/>
        </authorList>
    </citation>
    <scope>NUCLEOTIDE SEQUENCE [LARGE SCALE GENOMIC DNA]</scope>
    <source>
        <strain evidence="1 2">J2</strain>
    </source>
</reference>
<gene>
    <name evidence="1" type="ORF">AWY79_17065</name>
</gene>
<dbReference type="Proteomes" id="UP000055611">
    <property type="component" value="Chromosome"/>
</dbReference>